<dbReference type="SUPFAM" id="SSF48452">
    <property type="entry name" value="TPR-like"/>
    <property type="match status" value="1"/>
</dbReference>
<accession>A0AAU2VW66</accession>
<dbReference type="EMBL" id="CP108313">
    <property type="protein sequence ID" value="WTW71193.1"/>
    <property type="molecule type" value="Genomic_DNA"/>
</dbReference>
<dbReference type="AlphaFoldDB" id="A0AAU2VW66"/>
<dbReference type="InterPro" id="IPR011990">
    <property type="entry name" value="TPR-like_helical_dom_sf"/>
</dbReference>
<gene>
    <name evidence="1" type="ORF">OG398_24450</name>
</gene>
<dbReference type="Gene3D" id="1.25.40.10">
    <property type="entry name" value="Tetratricopeptide repeat domain"/>
    <property type="match status" value="1"/>
</dbReference>
<organism evidence="1">
    <name type="scientific">Streptomyces sp. NBC_00008</name>
    <dbReference type="NCBI Taxonomy" id="2903610"/>
    <lineage>
        <taxon>Bacteria</taxon>
        <taxon>Bacillati</taxon>
        <taxon>Actinomycetota</taxon>
        <taxon>Actinomycetes</taxon>
        <taxon>Kitasatosporales</taxon>
        <taxon>Streptomycetaceae</taxon>
        <taxon>Streptomyces</taxon>
    </lineage>
</organism>
<evidence type="ECO:0000313" key="1">
    <source>
        <dbReference type="EMBL" id="WTW71193.1"/>
    </source>
</evidence>
<proteinExistence type="predicted"/>
<reference evidence="1" key="1">
    <citation type="submission" date="2022-10" db="EMBL/GenBank/DDBJ databases">
        <title>The complete genomes of actinobacterial strains from the NBC collection.</title>
        <authorList>
            <person name="Joergensen T.S."/>
            <person name="Alvarez Arevalo M."/>
            <person name="Sterndorff E.B."/>
            <person name="Faurdal D."/>
            <person name="Vuksanovic O."/>
            <person name="Mourched A.-S."/>
            <person name="Charusanti P."/>
            <person name="Shaw S."/>
            <person name="Blin K."/>
            <person name="Weber T."/>
        </authorList>
    </citation>
    <scope>NUCLEOTIDE SEQUENCE</scope>
    <source>
        <strain evidence="1">NBC_00008</strain>
    </source>
</reference>
<sequence length="338" mass="36557">MHRRQFLAASSAAALSSLSLPDPDSITRRTAAADAGAAVTVGPGEVTAVRHMTTTLGDAASELGGGHARHLAVRYLTQDVRPWLEGSYTQATGRELFASVAQLVHLAGWMAQDEGNQGMAQEYFKESYQMAREAGHAELAATALRGLAVQCIDLNYRAAGVRISEECVRLARHLDEPRAIAYYNATLANAAATDGDHRTAVKALAASQTAIERAPAVPGESWAAHYSPGRWAHESGMILARLGDLAAAEEHLHLALDIHGVDRKRTRAMVLADLGQVRLRRDDVDGAVAVWNEFLDCTVGIRSVKVHDALHDMRARLDLDRLHGVFGIAELKERAERL</sequence>
<name>A0AAU2VW66_9ACTN</name>
<protein>
    <submittedName>
        <fullName evidence="1">Tetratricopeptide repeat protein</fullName>
    </submittedName>
</protein>